<dbReference type="STRING" id="393003.SAMN05660461_0908"/>
<dbReference type="AlphaFoldDB" id="A0A1T5NAV0"/>
<organism evidence="1 2">
    <name type="scientific">Chitinophaga ginsengisegetis</name>
    <dbReference type="NCBI Taxonomy" id="393003"/>
    <lineage>
        <taxon>Bacteria</taxon>
        <taxon>Pseudomonadati</taxon>
        <taxon>Bacteroidota</taxon>
        <taxon>Chitinophagia</taxon>
        <taxon>Chitinophagales</taxon>
        <taxon>Chitinophagaceae</taxon>
        <taxon>Chitinophaga</taxon>
    </lineage>
</organism>
<dbReference type="RefSeq" id="WP_079468213.1">
    <property type="nucleotide sequence ID" value="NZ_FUZZ01000001.1"/>
</dbReference>
<reference evidence="1 2" key="1">
    <citation type="submission" date="2017-02" db="EMBL/GenBank/DDBJ databases">
        <authorList>
            <person name="Peterson S.W."/>
        </authorList>
    </citation>
    <scope>NUCLEOTIDE SEQUENCE [LARGE SCALE GENOMIC DNA]</scope>
    <source>
        <strain evidence="1 2">DSM 18108</strain>
    </source>
</reference>
<gene>
    <name evidence="1" type="ORF">SAMN05660461_0908</name>
</gene>
<keyword evidence="2" id="KW-1185">Reference proteome</keyword>
<dbReference type="Proteomes" id="UP000190166">
    <property type="component" value="Unassembled WGS sequence"/>
</dbReference>
<evidence type="ECO:0000313" key="1">
    <source>
        <dbReference type="EMBL" id="SKC97414.1"/>
    </source>
</evidence>
<dbReference type="EMBL" id="FUZZ01000001">
    <property type="protein sequence ID" value="SKC97414.1"/>
    <property type="molecule type" value="Genomic_DNA"/>
</dbReference>
<evidence type="ECO:0000313" key="2">
    <source>
        <dbReference type="Proteomes" id="UP000190166"/>
    </source>
</evidence>
<proteinExistence type="predicted"/>
<sequence length="177" mass="20227">MPFTNLELLSLCLLLLAGCVHSPSPGKKTLTADTVALPAEQHMIMPAGSRPVDIEEDSMFIPADAEIRILTATKTVTGTRYPEYIQQCNTWRLSNPDIEKIFRNSQPAENTVIHYLYSTMECEVRGQVMINGDTYQYIINAGSWFRLYNRHHSYSYSCSAENCRYLFLEHEEEHDGK</sequence>
<protein>
    <submittedName>
        <fullName evidence="1">Uncharacterized protein</fullName>
    </submittedName>
</protein>
<name>A0A1T5NAV0_9BACT</name>
<accession>A0A1T5NAV0</accession>